<feature type="domain" description="ABC-type transport auxiliary lipoprotein component" evidence="2">
    <location>
        <begin position="45"/>
        <end position="183"/>
    </location>
</feature>
<feature type="signal peptide" evidence="1">
    <location>
        <begin position="1"/>
        <end position="22"/>
    </location>
</feature>
<dbReference type="Gene3D" id="3.40.50.10610">
    <property type="entry name" value="ABC-type transport auxiliary lipoprotein component"/>
    <property type="match status" value="1"/>
</dbReference>
<evidence type="ECO:0000256" key="1">
    <source>
        <dbReference type="SAM" id="SignalP"/>
    </source>
</evidence>
<organism evidence="3 4">
    <name type="scientific">Litchfieldella rifensis</name>
    <dbReference type="NCBI Taxonomy" id="762643"/>
    <lineage>
        <taxon>Bacteria</taxon>
        <taxon>Pseudomonadati</taxon>
        <taxon>Pseudomonadota</taxon>
        <taxon>Gammaproteobacteria</taxon>
        <taxon>Oceanospirillales</taxon>
        <taxon>Halomonadaceae</taxon>
        <taxon>Litchfieldella</taxon>
    </lineage>
</organism>
<feature type="chain" id="PRO_5046752042" evidence="1">
    <location>
        <begin position="23"/>
        <end position="196"/>
    </location>
</feature>
<dbReference type="PROSITE" id="PS51257">
    <property type="entry name" value="PROKAR_LIPOPROTEIN"/>
    <property type="match status" value="1"/>
</dbReference>
<evidence type="ECO:0000313" key="3">
    <source>
        <dbReference type="EMBL" id="MFC3282790.1"/>
    </source>
</evidence>
<dbReference type="EMBL" id="JBHRUG010000009">
    <property type="protein sequence ID" value="MFC3282790.1"/>
    <property type="molecule type" value="Genomic_DNA"/>
</dbReference>
<keyword evidence="1" id="KW-0732">Signal</keyword>
<keyword evidence="3" id="KW-0449">Lipoprotein</keyword>
<comment type="caution">
    <text evidence="3">The sequence shown here is derived from an EMBL/GenBank/DDBJ whole genome shotgun (WGS) entry which is preliminary data.</text>
</comment>
<evidence type="ECO:0000313" key="4">
    <source>
        <dbReference type="Proteomes" id="UP001595579"/>
    </source>
</evidence>
<dbReference type="RefSeq" id="WP_386771864.1">
    <property type="nucleotide sequence ID" value="NZ_JBHRUG010000009.1"/>
</dbReference>
<protein>
    <submittedName>
        <fullName evidence="3">ABC-type transport auxiliary lipoprotein family protein</fullName>
    </submittedName>
</protein>
<proteinExistence type="predicted"/>
<dbReference type="SUPFAM" id="SSF159594">
    <property type="entry name" value="XCC0632-like"/>
    <property type="match status" value="1"/>
</dbReference>
<gene>
    <name evidence="3" type="ORF">ACFOEV_04110</name>
</gene>
<dbReference type="InterPro" id="IPR005586">
    <property type="entry name" value="ABC_trans_aux"/>
</dbReference>
<keyword evidence="4" id="KW-1185">Reference proteome</keyword>
<dbReference type="Proteomes" id="UP001595579">
    <property type="component" value="Unassembled WGS sequence"/>
</dbReference>
<name>A0ABV7LM47_9GAMM</name>
<evidence type="ECO:0000259" key="2">
    <source>
        <dbReference type="Pfam" id="PF03886"/>
    </source>
</evidence>
<accession>A0ABV7LM47</accession>
<reference evidence="4" key="1">
    <citation type="journal article" date="2019" name="Int. J. Syst. Evol. Microbiol.">
        <title>The Global Catalogue of Microorganisms (GCM) 10K type strain sequencing project: providing services to taxonomists for standard genome sequencing and annotation.</title>
        <authorList>
            <consortium name="The Broad Institute Genomics Platform"/>
            <consortium name="The Broad Institute Genome Sequencing Center for Infectious Disease"/>
            <person name="Wu L."/>
            <person name="Ma J."/>
        </authorList>
    </citation>
    <scope>NUCLEOTIDE SEQUENCE [LARGE SCALE GENOMIC DNA]</scope>
    <source>
        <strain evidence="4">CECT 7698</strain>
    </source>
</reference>
<sequence>MRRLAPVLVMGTLLALSLAGCANGLVRQAPTPLHLETPRPPHQPLMLDALGIAEVRLAANLSEHDILYSERDRQWRPYTQAQWRASLSPQLHDLLMDYLSQSGAVEVVHDGSVESNWLLELVVVEWLHDYRAAQPRARIVLRTTLHDGDRVVDQWRWSGERVFAPAGAEAGVAMQQRLLGDYLDDLLQHLSRAVAR</sequence>
<dbReference type="Pfam" id="PF03886">
    <property type="entry name" value="ABC_trans_aux"/>
    <property type="match status" value="1"/>
</dbReference>